<dbReference type="PROSITE" id="PS51420">
    <property type="entry name" value="RHO"/>
    <property type="match status" value="1"/>
</dbReference>
<keyword evidence="4" id="KW-1185">Reference proteome</keyword>
<evidence type="ECO:0000256" key="2">
    <source>
        <dbReference type="ARBA" id="ARBA00023134"/>
    </source>
</evidence>
<keyword evidence="2" id="KW-0342">GTP-binding</keyword>
<dbReference type="Gene3D" id="3.40.50.300">
    <property type="entry name" value="P-loop containing nucleotide triphosphate hydrolases"/>
    <property type="match status" value="1"/>
</dbReference>
<dbReference type="PROSITE" id="PS51419">
    <property type="entry name" value="RAB"/>
    <property type="match status" value="1"/>
</dbReference>
<protein>
    <submittedName>
        <fullName evidence="3">Uncharacterized protein</fullName>
    </submittedName>
</protein>
<evidence type="ECO:0000313" key="4">
    <source>
        <dbReference type="Proteomes" id="UP001470230"/>
    </source>
</evidence>
<dbReference type="Pfam" id="PF00071">
    <property type="entry name" value="Ras"/>
    <property type="match status" value="1"/>
</dbReference>
<dbReference type="SUPFAM" id="SSF52540">
    <property type="entry name" value="P-loop containing nucleoside triphosphate hydrolases"/>
    <property type="match status" value="1"/>
</dbReference>
<comment type="caution">
    <text evidence="3">The sequence shown here is derived from an EMBL/GenBank/DDBJ whole genome shotgun (WGS) entry which is preliminary data.</text>
</comment>
<dbReference type="PRINTS" id="PR00449">
    <property type="entry name" value="RASTRNSFRMNG"/>
</dbReference>
<name>A0ABR2H528_9EUKA</name>
<evidence type="ECO:0000256" key="1">
    <source>
        <dbReference type="ARBA" id="ARBA00022741"/>
    </source>
</evidence>
<dbReference type="EMBL" id="JAPFFF010000043">
    <property type="protein sequence ID" value="KAK8840867.1"/>
    <property type="molecule type" value="Genomic_DNA"/>
</dbReference>
<dbReference type="SMART" id="SM00175">
    <property type="entry name" value="RAB"/>
    <property type="match status" value="1"/>
</dbReference>
<proteinExistence type="predicted"/>
<sequence>MKHCKIHFLGDTGIGKTSLLITYTTKVCPGYCIPTSIYSFSQKIFNDDNEINFQIWDHCRSEGSSLRALGYFETDIFCICFSIDNKQSLENAEKKWIPEIKEECPGTPFILVGIKGDLRDKNNVDIKPFNYFNAFEEKKLVPKKIAEYVAEKNGAHCYIECSSINYNSIEVLFERVARIAMNSQEKLKEKEKEKLNEESCCIIS</sequence>
<dbReference type="InterPro" id="IPR005225">
    <property type="entry name" value="Small_GTP-bd"/>
</dbReference>
<dbReference type="SMART" id="SM00174">
    <property type="entry name" value="RHO"/>
    <property type="match status" value="1"/>
</dbReference>
<accession>A0ABR2H528</accession>
<dbReference type="InterPro" id="IPR027417">
    <property type="entry name" value="P-loop_NTPase"/>
</dbReference>
<evidence type="ECO:0000313" key="3">
    <source>
        <dbReference type="EMBL" id="KAK8840867.1"/>
    </source>
</evidence>
<keyword evidence="1" id="KW-0547">Nucleotide-binding</keyword>
<dbReference type="SMART" id="SM00173">
    <property type="entry name" value="RAS"/>
    <property type="match status" value="1"/>
</dbReference>
<gene>
    <name evidence="3" type="ORF">M9Y10_027695</name>
</gene>
<dbReference type="InterPro" id="IPR003578">
    <property type="entry name" value="Small_GTPase_Rho"/>
</dbReference>
<dbReference type="NCBIfam" id="TIGR00231">
    <property type="entry name" value="small_GTP"/>
    <property type="match status" value="1"/>
</dbReference>
<dbReference type="CDD" id="cd00157">
    <property type="entry name" value="Rho"/>
    <property type="match status" value="1"/>
</dbReference>
<dbReference type="InterPro" id="IPR001806">
    <property type="entry name" value="Small_GTPase"/>
</dbReference>
<reference evidence="3 4" key="1">
    <citation type="submission" date="2024-04" db="EMBL/GenBank/DDBJ databases">
        <title>Tritrichomonas musculus Genome.</title>
        <authorList>
            <person name="Alves-Ferreira E."/>
            <person name="Grigg M."/>
            <person name="Lorenzi H."/>
            <person name="Galac M."/>
        </authorList>
    </citation>
    <scope>NUCLEOTIDE SEQUENCE [LARGE SCALE GENOMIC DNA]</scope>
    <source>
        <strain evidence="3 4">EAF2021</strain>
    </source>
</reference>
<organism evidence="3 4">
    <name type="scientific">Tritrichomonas musculus</name>
    <dbReference type="NCBI Taxonomy" id="1915356"/>
    <lineage>
        <taxon>Eukaryota</taxon>
        <taxon>Metamonada</taxon>
        <taxon>Parabasalia</taxon>
        <taxon>Tritrichomonadida</taxon>
        <taxon>Tritrichomonadidae</taxon>
        <taxon>Tritrichomonas</taxon>
    </lineage>
</organism>
<dbReference type="PANTHER" id="PTHR24072">
    <property type="entry name" value="RHO FAMILY GTPASE"/>
    <property type="match status" value="1"/>
</dbReference>
<dbReference type="Proteomes" id="UP001470230">
    <property type="component" value="Unassembled WGS sequence"/>
</dbReference>